<dbReference type="InterPro" id="IPR053207">
    <property type="entry name" value="Non-NMDA_GluR_Accessory"/>
</dbReference>
<keyword evidence="5" id="KW-1185">Reference proteome</keyword>
<dbReference type="PROSITE" id="PS01209">
    <property type="entry name" value="LDLRA_1"/>
    <property type="match status" value="1"/>
</dbReference>
<evidence type="ECO:0000256" key="1">
    <source>
        <dbReference type="ARBA" id="ARBA00023157"/>
    </source>
</evidence>
<proteinExistence type="predicted"/>
<dbReference type="EnsemblMetazoa" id="GPPI025737-RA">
    <property type="protein sequence ID" value="GPPI025737-PA"/>
    <property type="gene ID" value="GPPI025737"/>
</dbReference>
<dbReference type="PROSITE" id="PS50068">
    <property type="entry name" value="LDLRA_2"/>
    <property type="match status" value="1"/>
</dbReference>
<evidence type="ECO:0000256" key="3">
    <source>
        <dbReference type="SAM" id="Phobius"/>
    </source>
</evidence>
<dbReference type="InterPro" id="IPR023415">
    <property type="entry name" value="LDLR_class-A_CS"/>
</dbReference>
<comment type="caution">
    <text evidence="2">Lacks conserved residue(s) required for the propagation of feature annotation.</text>
</comment>
<dbReference type="CDD" id="cd00112">
    <property type="entry name" value="LDLa"/>
    <property type="match status" value="1"/>
</dbReference>
<name>A0A1B0BCI8_9MUSC</name>
<protein>
    <recommendedName>
        <fullName evidence="6">CUB domain-containing protein</fullName>
    </recommendedName>
</protein>
<dbReference type="Gene3D" id="4.10.400.10">
    <property type="entry name" value="Low-density Lipoprotein Receptor"/>
    <property type="match status" value="1"/>
</dbReference>
<keyword evidence="3" id="KW-0812">Transmembrane</keyword>
<dbReference type="VEuPathDB" id="VectorBase:GPPI025737"/>
<keyword evidence="1" id="KW-1015">Disulfide bond</keyword>
<dbReference type="InterPro" id="IPR036055">
    <property type="entry name" value="LDL_receptor-like_sf"/>
</dbReference>
<evidence type="ECO:0008006" key="6">
    <source>
        <dbReference type="Google" id="ProtNLM"/>
    </source>
</evidence>
<feature type="transmembrane region" description="Helical" evidence="3">
    <location>
        <begin position="50"/>
        <end position="70"/>
    </location>
</feature>
<dbReference type="PANTHER" id="PTHR47537">
    <property type="entry name" value="CUBILIN"/>
    <property type="match status" value="1"/>
</dbReference>
<accession>A0A1B0BCI8</accession>
<dbReference type="EMBL" id="JXJN01012016">
    <property type="status" value="NOT_ANNOTATED_CDS"/>
    <property type="molecule type" value="Genomic_DNA"/>
</dbReference>
<evidence type="ECO:0000256" key="2">
    <source>
        <dbReference type="PROSITE-ProRule" id="PRU00124"/>
    </source>
</evidence>
<sequence>MKYFERLEYMFYATTTTTTTTTNRKTATTITANTTTKTLRMMTMATTKTSSWVCCCFWLLLMHQTITIVITCRVSEFPCKGSTTICVPLDKYCDGKADCEDGSDEPRHCTVCNRTYYGDIGRTYSIKVPTPQWNKLPFLCHLTFTASGHDQGDIVQIIFDSFTVGRFDEGMVDTDVDGYETSLSPTGELPGCPEGFMQV</sequence>
<dbReference type="SUPFAM" id="SSF57424">
    <property type="entry name" value="LDL receptor-like module"/>
    <property type="match status" value="1"/>
</dbReference>
<dbReference type="AlphaFoldDB" id="A0A1B0BCI8"/>
<reference evidence="4" key="2">
    <citation type="submission" date="2020-05" db="UniProtKB">
        <authorList>
            <consortium name="EnsemblMetazoa"/>
        </authorList>
    </citation>
    <scope>IDENTIFICATION</scope>
    <source>
        <strain evidence="4">IAEA</strain>
    </source>
</reference>
<dbReference type="Pfam" id="PF00057">
    <property type="entry name" value="Ldl_recept_a"/>
    <property type="match status" value="1"/>
</dbReference>
<dbReference type="PANTHER" id="PTHR47537:SF8">
    <property type="entry name" value="CUB DOMAIN-CONTAINING PROTEIN"/>
    <property type="match status" value="1"/>
</dbReference>
<reference evidence="5" key="1">
    <citation type="submission" date="2015-01" db="EMBL/GenBank/DDBJ databases">
        <authorList>
            <person name="Aksoy S."/>
            <person name="Warren W."/>
            <person name="Wilson R.K."/>
        </authorList>
    </citation>
    <scope>NUCLEOTIDE SEQUENCE [LARGE SCALE GENOMIC DNA]</scope>
    <source>
        <strain evidence="5">IAEA</strain>
    </source>
</reference>
<evidence type="ECO:0000313" key="4">
    <source>
        <dbReference type="EnsemblMetazoa" id="GPPI025737-PA"/>
    </source>
</evidence>
<evidence type="ECO:0000313" key="5">
    <source>
        <dbReference type="Proteomes" id="UP000092460"/>
    </source>
</evidence>
<keyword evidence="3" id="KW-1133">Transmembrane helix</keyword>
<keyword evidence="3" id="KW-0472">Membrane</keyword>
<dbReference type="GO" id="GO:0005886">
    <property type="term" value="C:plasma membrane"/>
    <property type="evidence" value="ECO:0007669"/>
    <property type="project" value="TreeGrafter"/>
</dbReference>
<dbReference type="Proteomes" id="UP000092460">
    <property type="component" value="Unassembled WGS sequence"/>
</dbReference>
<organism evidence="4 5">
    <name type="scientific">Glossina palpalis gambiensis</name>
    <dbReference type="NCBI Taxonomy" id="67801"/>
    <lineage>
        <taxon>Eukaryota</taxon>
        <taxon>Metazoa</taxon>
        <taxon>Ecdysozoa</taxon>
        <taxon>Arthropoda</taxon>
        <taxon>Hexapoda</taxon>
        <taxon>Insecta</taxon>
        <taxon>Pterygota</taxon>
        <taxon>Neoptera</taxon>
        <taxon>Endopterygota</taxon>
        <taxon>Diptera</taxon>
        <taxon>Brachycera</taxon>
        <taxon>Muscomorpha</taxon>
        <taxon>Hippoboscoidea</taxon>
        <taxon>Glossinidae</taxon>
        <taxon>Glossina</taxon>
    </lineage>
</organism>
<dbReference type="InterPro" id="IPR002172">
    <property type="entry name" value="LDrepeatLR_classA_rpt"/>
</dbReference>
<dbReference type="STRING" id="67801.A0A1B0BCI8"/>
<dbReference type="SMART" id="SM00192">
    <property type="entry name" value="LDLa"/>
    <property type="match status" value="1"/>
</dbReference>